<dbReference type="AlphaFoldDB" id="A0A498JH91"/>
<keyword evidence="2 7" id="KW-0812">Transmembrane</keyword>
<feature type="compositionally biased region" description="Polar residues" evidence="6">
    <location>
        <begin position="1"/>
        <end position="13"/>
    </location>
</feature>
<proteinExistence type="predicted"/>
<sequence length="717" mass="81893">RLQLPLPTTQQPNRRFFPQPKLEGPLLLPLRPEPENPTRNVSHMAVATASPERIEAPPQNPIKDHSPSPSRLSTADAPSEAERSPSPLLSCSADTPNRSETRNSSPTADLSAASLRSEEYRQLFRLPPEEVLIEDFNCAFQENILIQGHMYLFVHYICFYSNIFGFETKKIIPFQEVTSVRRAKTAGIFPNAIEIFAGSKKYFFASFLSRDEALKIINDGWLQFVDGGKEFREQDLLSETGSQENGVGIEKVESSQFLVNELESTDRNRDIHVSQDSKLASSVVDDSALTSIPEQHDIVKEDLEPAQNSDPSCSKDTLIWKEENSDAPNVPECYTKVAESQFPNHFIEVVEIKVNSWSFDESLYLVHNSELKCTPWNPHDKFGFSRDVSFQHPIKIYFGAKFGSCQELQKFRVHRNSHLVIETSQEINDVPYGDYFRVEGFWDIERDPDVSKDCCNLKIYANVAFSKRTVWKGKIVQSTMEECREVFETWINMAHELLKKKNLEKQEERIAAVTIVQKFEVHPQIEAEMGVPTERFYEPREHTRVQHMSKSLDAARQVGKRLLGGTVDVSPLTSWLRESMLKFQSSLRSPSQLPLIIVIVFVVIFIMQLSILALLARPQHIHVQSPVDYGSGLGSQVGERSSEVVAWLEKRIHHLKDEMRLVETRLESMQHEHALLKAQLKDINHLSKRSPHCPRHPLGNNSSLRREQHELILTPLE</sequence>
<dbReference type="GO" id="GO:0043069">
    <property type="term" value="P:negative regulation of programmed cell death"/>
    <property type="evidence" value="ECO:0007669"/>
    <property type="project" value="TreeGrafter"/>
</dbReference>
<dbReference type="InterPro" id="IPR031968">
    <property type="entry name" value="VASt"/>
</dbReference>
<keyword evidence="10" id="KW-1185">Reference proteome</keyword>
<keyword evidence="3 7" id="KW-1133">Transmembrane helix</keyword>
<evidence type="ECO:0000259" key="8">
    <source>
        <dbReference type="PROSITE" id="PS51778"/>
    </source>
</evidence>
<organism evidence="9 10">
    <name type="scientific">Malus domestica</name>
    <name type="common">Apple</name>
    <name type="synonym">Pyrus malus</name>
    <dbReference type="NCBI Taxonomy" id="3750"/>
    <lineage>
        <taxon>Eukaryota</taxon>
        <taxon>Viridiplantae</taxon>
        <taxon>Streptophyta</taxon>
        <taxon>Embryophyta</taxon>
        <taxon>Tracheophyta</taxon>
        <taxon>Spermatophyta</taxon>
        <taxon>Magnoliopsida</taxon>
        <taxon>eudicotyledons</taxon>
        <taxon>Gunneridae</taxon>
        <taxon>Pentapetalae</taxon>
        <taxon>rosids</taxon>
        <taxon>fabids</taxon>
        <taxon>Rosales</taxon>
        <taxon>Rosaceae</taxon>
        <taxon>Amygdaloideae</taxon>
        <taxon>Maleae</taxon>
        <taxon>Malus</taxon>
    </lineage>
</organism>
<dbReference type="PANTHER" id="PTHR47666:SF1">
    <property type="entry name" value="PROTEIN VASCULAR ASSOCIATED DEATH 1, CHLOROPLASTIC"/>
    <property type="match status" value="1"/>
</dbReference>
<evidence type="ECO:0000313" key="9">
    <source>
        <dbReference type="EMBL" id="RXH93414.1"/>
    </source>
</evidence>
<dbReference type="InterPro" id="IPR004182">
    <property type="entry name" value="GRAM"/>
</dbReference>
<dbReference type="CDD" id="cd13220">
    <property type="entry name" value="PH-GRAM_GRAMDC"/>
    <property type="match status" value="1"/>
</dbReference>
<dbReference type="FunFam" id="2.30.29.30:FF:000008">
    <property type="entry name" value="GRAM domain containing 1B"/>
    <property type="match status" value="1"/>
</dbReference>
<dbReference type="PROSITE" id="PS51778">
    <property type="entry name" value="VAST"/>
    <property type="match status" value="1"/>
</dbReference>
<dbReference type="Pfam" id="PF16016">
    <property type="entry name" value="VASt"/>
    <property type="match status" value="1"/>
</dbReference>
<dbReference type="PANTHER" id="PTHR47666">
    <property type="entry name" value="PROTEIN VASCULAR ASSOCIATED DEATH 1, CHLOROPLASTIC"/>
    <property type="match status" value="1"/>
</dbReference>
<comment type="subcellular location">
    <subcellularLocation>
        <location evidence="1">Membrane</location>
        <topology evidence="1">Single-pass membrane protein</topology>
    </subcellularLocation>
</comment>
<protein>
    <recommendedName>
        <fullName evidence="8">VASt domain-containing protein</fullName>
    </recommendedName>
</protein>
<evidence type="ECO:0000256" key="2">
    <source>
        <dbReference type="ARBA" id="ARBA00022692"/>
    </source>
</evidence>
<dbReference type="InterPro" id="IPR011993">
    <property type="entry name" value="PH-like_dom_sf"/>
</dbReference>
<dbReference type="Proteomes" id="UP000290289">
    <property type="component" value="Chromosome 7"/>
</dbReference>
<dbReference type="Gene3D" id="2.30.29.30">
    <property type="entry name" value="Pleckstrin-homology domain (PH domain)/Phosphotyrosine-binding domain (PTB)"/>
    <property type="match status" value="1"/>
</dbReference>
<dbReference type="EMBL" id="RDQH01000333">
    <property type="protein sequence ID" value="RXH93414.1"/>
    <property type="molecule type" value="Genomic_DNA"/>
</dbReference>
<accession>A0A498JH91</accession>
<evidence type="ECO:0000256" key="6">
    <source>
        <dbReference type="SAM" id="MobiDB-lite"/>
    </source>
</evidence>
<evidence type="ECO:0000256" key="7">
    <source>
        <dbReference type="SAM" id="Phobius"/>
    </source>
</evidence>
<feature type="coiled-coil region" evidence="5">
    <location>
        <begin position="652"/>
        <end position="686"/>
    </location>
</feature>
<reference evidence="9 10" key="1">
    <citation type="submission" date="2018-10" db="EMBL/GenBank/DDBJ databases">
        <title>A high-quality apple genome assembly.</title>
        <authorList>
            <person name="Hu J."/>
        </authorList>
    </citation>
    <scope>NUCLEOTIDE SEQUENCE [LARGE SCALE GENOMIC DNA]</scope>
    <source>
        <strain evidence="10">cv. HFTH1</strain>
        <tissue evidence="9">Young leaf</tissue>
    </source>
</reference>
<evidence type="ECO:0000256" key="1">
    <source>
        <dbReference type="ARBA" id="ARBA00004167"/>
    </source>
</evidence>
<dbReference type="GO" id="GO:0016020">
    <property type="term" value="C:membrane"/>
    <property type="evidence" value="ECO:0007669"/>
    <property type="project" value="UniProtKB-SubCell"/>
</dbReference>
<feature type="compositionally biased region" description="Polar residues" evidence="6">
    <location>
        <begin position="87"/>
        <end position="108"/>
    </location>
</feature>
<feature type="region of interest" description="Disordered" evidence="6">
    <location>
        <begin position="1"/>
        <end position="113"/>
    </location>
</feature>
<comment type="caution">
    <text evidence="9">The sequence shown here is derived from an EMBL/GenBank/DDBJ whole genome shotgun (WGS) entry which is preliminary data.</text>
</comment>
<feature type="domain" description="VASt" evidence="8">
    <location>
        <begin position="333"/>
        <end position="502"/>
    </location>
</feature>
<feature type="transmembrane region" description="Helical" evidence="7">
    <location>
        <begin position="593"/>
        <end position="616"/>
    </location>
</feature>
<name>A0A498JH91_MALDO</name>
<keyword evidence="5" id="KW-0175">Coiled coil</keyword>
<evidence type="ECO:0000256" key="3">
    <source>
        <dbReference type="ARBA" id="ARBA00022989"/>
    </source>
</evidence>
<dbReference type="Pfam" id="PF02893">
    <property type="entry name" value="GRAM"/>
    <property type="match status" value="1"/>
</dbReference>
<evidence type="ECO:0000256" key="5">
    <source>
        <dbReference type="SAM" id="Coils"/>
    </source>
</evidence>
<keyword evidence="4 7" id="KW-0472">Membrane</keyword>
<dbReference type="SMART" id="SM00568">
    <property type="entry name" value="GRAM"/>
    <property type="match status" value="1"/>
</dbReference>
<feature type="compositionally biased region" description="Low complexity" evidence="6">
    <location>
        <begin position="18"/>
        <end position="30"/>
    </location>
</feature>
<dbReference type="STRING" id="3750.A0A498JH91"/>
<evidence type="ECO:0000313" key="10">
    <source>
        <dbReference type="Proteomes" id="UP000290289"/>
    </source>
</evidence>
<evidence type="ECO:0000256" key="4">
    <source>
        <dbReference type="ARBA" id="ARBA00023136"/>
    </source>
</evidence>
<gene>
    <name evidence="9" type="ORF">DVH24_013990</name>
</gene>
<feature type="non-terminal residue" evidence="9">
    <location>
        <position position="1"/>
    </location>
</feature>